<feature type="region of interest" description="Disordered" evidence="1">
    <location>
        <begin position="80"/>
        <end position="117"/>
    </location>
</feature>
<accession>S7Q8Z7</accession>
<dbReference type="RefSeq" id="XP_007865924.1">
    <property type="nucleotide sequence ID" value="XM_007867733.1"/>
</dbReference>
<dbReference type="SUPFAM" id="SSF56112">
    <property type="entry name" value="Protein kinase-like (PK-like)"/>
    <property type="match status" value="1"/>
</dbReference>
<dbReference type="OMA" id="GPPEMES"/>
<dbReference type="PROSITE" id="PS00109">
    <property type="entry name" value="PROTEIN_KINASE_TYR"/>
    <property type="match status" value="1"/>
</dbReference>
<feature type="domain" description="Fungal-type protein kinase" evidence="2">
    <location>
        <begin position="190"/>
        <end position="526"/>
    </location>
</feature>
<dbReference type="Pfam" id="PF17667">
    <property type="entry name" value="Pkinase_fungal"/>
    <property type="match status" value="1"/>
</dbReference>
<dbReference type="InterPro" id="IPR040976">
    <property type="entry name" value="Pkinase_fungal"/>
</dbReference>
<dbReference type="EMBL" id="KB469301">
    <property type="protein sequence ID" value="EPQ55903.1"/>
    <property type="molecule type" value="Genomic_DNA"/>
</dbReference>
<dbReference type="AlphaFoldDB" id="S7Q8Z7"/>
<dbReference type="HOGENOM" id="CLU_005513_6_0_1"/>
<dbReference type="PANTHER" id="PTHR38248">
    <property type="entry name" value="FUNK1 6"/>
    <property type="match status" value="1"/>
</dbReference>
<dbReference type="GO" id="GO:0004672">
    <property type="term" value="F:protein kinase activity"/>
    <property type="evidence" value="ECO:0007669"/>
    <property type="project" value="InterPro"/>
</dbReference>
<protein>
    <recommendedName>
        <fullName evidence="2">Fungal-type protein kinase domain-containing protein</fullName>
    </recommendedName>
</protein>
<proteinExistence type="predicted"/>
<dbReference type="STRING" id="670483.S7Q8Z7"/>
<dbReference type="Proteomes" id="UP000030669">
    <property type="component" value="Unassembled WGS sequence"/>
</dbReference>
<dbReference type="eggNOG" id="ENOG502S5WB">
    <property type="taxonomic scope" value="Eukaryota"/>
</dbReference>
<dbReference type="KEGG" id="gtr:GLOTRDRAFT_129110"/>
<dbReference type="InterPro" id="IPR011009">
    <property type="entry name" value="Kinase-like_dom_sf"/>
</dbReference>
<keyword evidence="4" id="KW-1185">Reference proteome</keyword>
<feature type="region of interest" description="Disordered" evidence="1">
    <location>
        <begin position="672"/>
        <end position="754"/>
    </location>
</feature>
<gene>
    <name evidence="3" type="ORF">GLOTRDRAFT_129110</name>
</gene>
<name>S7Q8Z7_GLOTA</name>
<dbReference type="GeneID" id="19301844"/>
<dbReference type="OrthoDB" id="5592585at2759"/>
<dbReference type="PANTHER" id="PTHR38248:SF2">
    <property type="entry name" value="FUNK1 11"/>
    <property type="match status" value="1"/>
</dbReference>
<feature type="compositionally biased region" description="Basic and acidic residues" evidence="1">
    <location>
        <begin position="740"/>
        <end position="754"/>
    </location>
</feature>
<organism evidence="3 4">
    <name type="scientific">Gloeophyllum trabeum (strain ATCC 11539 / FP-39264 / Madison 617)</name>
    <name type="common">Brown rot fungus</name>
    <dbReference type="NCBI Taxonomy" id="670483"/>
    <lineage>
        <taxon>Eukaryota</taxon>
        <taxon>Fungi</taxon>
        <taxon>Dikarya</taxon>
        <taxon>Basidiomycota</taxon>
        <taxon>Agaricomycotina</taxon>
        <taxon>Agaricomycetes</taxon>
        <taxon>Gloeophyllales</taxon>
        <taxon>Gloeophyllaceae</taxon>
        <taxon>Gloeophyllum</taxon>
    </lineage>
</organism>
<dbReference type="Gene3D" id="1.10.510.10">
    <property type="entry name" value="Transferase(Phosphotransferase) domain 1"/>
    <property type="match status" value="1"/>
</dbReference>
<feature type="region of interest" description="Disordered" evidence="1">
    <location>
        <begin position="607"/>
        <end position="647"/>
    </location>
</feature>
<evidence type="ECO:0000259" key="2">
    <source>
        <dbReference type="Pfam" id="PF17667"/>
    </source>
</evidence>
<evidence type="ECO:0000313" key="3">
    <source>
        <dbReference type="EMBL" id="EPQ55903.1"/>
    </source>
</evidence>
<feature type="compositionally biased region" description="Basic and acidic residues" evidence="1">
    <location>
        <begin position="607"/>
        <end position="628"/>
    </location>
</feature>
<sequence>MESGQSSSSSDSNSSSLYILQEKLDRLAQFIRSDLDGSWVDGGQEFLDFLTSEEKHPDIPADSKIQDFLSEYAEFDSGSATGSRARRVRGARSRGSGRGVTKKKTRGGPPMWWRWRNIPHKPEDPPYDSLAKTMNDILHHFGVINRKVEYTYKAEMPDSCERFNTEPTTTPDLSLMGYGPSFAFQQDFPTPPSYTHVAVPIAVTGSDRAPEDDRIQLAVYARSCFVHQPNRRFVYSLLMTERTVQVFQFDRAGVLYSRPINIHQEAETFVKIILALSTADEGNLGFDTRIQWEGHCRYFRPATDGAGTYMVHSPLNWSKRIGGKATTLWHTQNENGEDLIFKFAWRTPERGLEWEFLEKIAEDPIPGVGEIICRSQLSEMETISSLRGGIGFVDKGEEDANNRQYYYILQPYYGPSLRYAPTTLAFLEAFRDIIQAQFELAKRGIVHRDVSPDNMLLNNRPDVREGRRGILIDFDTAAFVDSDGKGPAANAKIGARVFQSVKVLESLGFHDHLDDLESSFYSLCQIAFTSESPGVPLEVSPEIISDWNTARPSSAMASKLCFLDNRVFAQHPQGLGPVVGKLIDAMKSFFMRVALPRRMRIRPQMRTKKEIERDKRAKAFGEETDAKLGRCQTPTTESSPPPEMPPAEEMEMHFKEFLGLVDGAIDEEKSSLLKAGQQSAPVAHNTSEDVKDSVPTGNPASGRTLPEESAQDGDQKLALEVTARKRSIGLGASSDAPADAIDRQVKKAKNEISS</sequence>
<evidence type="ECO:0000313" key="4">
    <source>
        <dbReference type="Proteomes" id="UP000030669"/>
    </source>
</evidence>
<reference evidence="3 4" key="1">
    <citation type="journal article" date="2012" name="Science">
        <title>The Paleozoic origin of enzymatic lignin decomposition reconstructed from 31 fungal genomes.</title>
        <authorList>
            <person name="Floudas D."/>
            <person name="Binder M."/>
            <person name="Riley R."/>
            <person name="Barry K."/>
            <person name="Blanchette R.A."/>
            <person name="Henrissat B."/>
            <person name="Martinez A.T."/>
            <person name="Otillar R."/>
            <person name="Spatafora J.W."/>
            <person name="Yadav J.S."/>
            <person name="Aerts A."/>
            <person name="Benoit I."/>
            <person name="Boyd A."/>
            <person name="Carlson A."/>
            <person name="Copeland A."/>
            <person name="Coutinho P.M."/>
            <person name="de Vries R.P."/>
            <person name="Ferreira P."/>
            <person name="Findley K."/>
            <person name="Foster B."/>
            <person name="Gaskell J."/>
            <person name="Glotzer D."/>
            <person name="Gorecki P."/>
            <person name="Heitman J."/>
            <person name="Hesse C."/>
            <person name="Hori C."/>
            <person name="Igarashi K."/>
            <person name="Jurgens J.A."/>
            <person name="Kallen N."/>
            <person name="Kersten P."/>
            <person name="Kohler A."/>
            <person name="Kuees U."/>
            <person name="Kumar T.K.A."/>
            <person name="Kuo A."/>
            <person name="LaButti K."/>
            <person name="Larrondo L.F."/>
            <person name="Lindquist E."/>
            <person name="Ling A."/>
            <person name="Lombard V."/>
            <person name="Lucas S."/>
            <person name="Lundell T."/>
            <person name="Martin R."/>
            <person name="McLaughlin D.J."/>
            <person name="Morgenstern I."/>
            <person name="Morin E."/>
            <person name="Murat C."/>
            <person name="Nagy L.G."/>
            <person name="Nolan M."/>
            <person name="Ohm R.A."/>
            <person name="Patyshakuliyeva A."/>
            <person name="Rokas A."/>
            <person name="Ruiz-Duenas F.J."/>
            <person name="Sabat G."/>
            <person name="Salamov A."/>
            <person name="Samejima M."/>
            <person name="Schmutz J."/>
            <person name="Slot J.C."/>
            <person name="St John F."/>
            <person name="Stenlid J."/>
            <person name="Sun H."/>
            <person name="Sun S."/>
            <person name="Syed K."/>
            <person name="Tsang A."/>
            <person name="Wiebenga A."/>
            <person name="Young D."/>
            <person name="Pisabarro A."/>
            <person name="Eastwood D.C."/>
            <person name="Martin F."/>
            <person name="Cullen D."/>
            <person name="Grigoriev I.V."/>
            <person name="Hibbett D.S."/>
        </authorList>
    </citation>
    <scope>NUCLEOTIDE SEQUENCE [LARGE SCALE GENOMIC DNA]</scope>
    <source>
        <strain evidence="3 4">ATCC 11539</strain>
    </source>
</reference>
<dbReference type="InterPro" id="IPR008266">
    <property type="entry name" value="Tyr_kinase_AS"/>
</dbReference>
<evidence type="ECO:0000256" key="1">
    <source>
        <dbReference type="SAM" id="MobiDB-lite"/>
    </source>
</evidence>